<keyword evidence="5" id="KW-0539">Nucleus</keyword>
<dbReference type="AlphaFoldDB" id="A0A5B6W1D7"/>
<protein>
    <submittedName>
        <fullName evidence="7">Transcription factor bHLH69-like isoform X1</fullName>
    </submittedName>
</protein>
<evidence type="ECO:0000256" key="3">
    <source>
        <dbReference type="ARBA" id="ARBA00023125"/>
    </source>
</evidence>
<name>A0A5B6W1D7_9ROSI</name>
<dbReference type="InterPro" id="IPR011598">
    <property type="entry name" value="bHLH_dom"/>
</dbReference>
<comment type="subcellular location">
    <subcellularLocation>
        <location evidence="1">Nucleus</location>
    </subcellularLocation>
</comment>
<dbReference type="SUPFAM" id="SSF47459">
    <property type="entry name" value="HLH, helix-loop-helix DNA-binding domain"/>
    <property type="match status" value="1"/>
</dbReference>
<sequence length="371" mass="41925">MDLCAASTRLVLRAKYDDVLFVRDMDGQPGHENPLMSLNSGGNVNEFPYDYVDDTNPVLLTPTGRNTNQPSLQSLSQWIDCPKTPHSYVEFLTENLEKVPPADVLESIGSPIGGIHAVDGVSEIQRELLHSNEGKAFSSGPDGYSLESEQWNLKLSAYPTEINNHEALASERFLRQHDRTPVSRISSSEYEFHPQQTHASWMQKPKAEDCNVSHLQSKETISDPIFQSQPQYHAPKSRAAAIDRQRRQRIDESIKALQELLPSSSERGLGNALDDIIDYVKFLQLQVKELSRSRLGGEPTSNPFVFFEGYGHYVLHEQMINEPLEEMMAKLLEINPSAATQLLESRGLYMMPRTLVDDFCTESHRWSTLHT</sequence>
<dbReference type="CDD" id="cd11393">
    <property type="entry name" value="bHLH_AtbHLH_like"/>
    <property type="match status" value="1"/>
</dbReference>
<comment type="caution">
    <text evidence="7">The sequence shown here is derived from an EMBL/GenBank/DDBJ whole genome shotgun (WGS) entry which is preliminary data.</text>
</comment>
<evidence type="ECO:0000313" key="8">
    <source>
        <dbReference type="Proteomes" id="UP000325315"/>
    </source>
</evidence>
<keyword evidence="4" id="KW-0804">Transcription</keyword>
<evidence type="ECO:0000313" key="7">
    <source>
        <dbReference type="EMBL" id="KAA3475008.1"/>
    </source>
</evidence>
<dbReference type="PROSITE" id="PS50888">
    <property type="entry name" value="BHLH"/>
    <property type="match status" value="1"/>
</dbReference>
<dbReference type="PANTHER" id="PTHR16223">
    <property type="entry name" value="TRANSCRIPTION FACTOR BHLH83-RELATED"/>
    <property type="match status" value="1"/>
</dbReference>
<feature type="domain" description="BHLH" evidence="6">
    <location>
        <begin position="234"/>
        <end position="283"/>
    </location>
</feature>
<dbReference type="GO" id="GO:0046983">
    <property type="term" value="F:protein dimerization activity"/>
    <property type="evidence" value="ECO:0007669"/>
    <property type="project" value="InterPro"/>
</dbReference>
<dbReference type="OrthoDB" id="1627850at2759"/>
<proteinExistence type="predicted"/>
<evidence type="ECO:0000259" key="6">
    <source>
        <dbReference type="PROSITE" id="PS50888"/>
    </source>
</evidence>
<dbReference type="GO" id="GO:0000978">
    <property type="term" value="F:RNA polymerase II cis-regulatory region sequence-specific DNA binding"/>
    <property type="evidence" value="ECO:0007669"/>
    <property type="project" value="TreeGrafter"/>
</dbReference>
<dbReference type="EMBL" id="SMMG02000005">
    <property type="protein sequence ID" value="KAA3475008.1"/>
    <property type="molecule type" value="Genomic_DNA"/>
</dbReference>
<accession>A0A5B6W1D7</accession>
<evidence type="ECO:0000256" key="5">
    <source>
        <dbReference type="ARBA" id="ARBA00023242"/>
    </source>
</evidence>
<evidence type="ECO:0000256" key="2">
    <source>
        <dbReference type="ARBA" id="ARBA00023015"/>
    </source>
</evidence>
<keyword evidence="2" id="KW-0805">Transcription regulation</keyword>
<dbReference type="SMART" id="SM00353">
    <property type="entry name" value="HLH"/>
    <property type="match status" value="1"/>
</dbReference>
<evidence type="ECO:0000256" key="1">
    <source>
        <dbReference type="ARBA" id="ARBA00004123"/>
    </source>
</evidence>
<dbReference type="PANTHER" id="PTHR16223:SF109">
    <property type="entry name" value="BHLH DOMAIN-CONTAINING PROTEIN"/>
    <property type="match status" value="1"/>
</dbReference>
<dbReference type="Proteomes" id="UP000325315">
    <property type="component" value="Unassembled WGS sequence"/>
</dbReference>
<dbReference type="InterPro" id="IPR036638">
    <property type="entry name" value="HLH_DNA-bd_sf"/>
</dbReference>
<dbReference type="InterPro" id="IPR045843">
    <property type="entry name" value="IND-like"/>
</dbReference>
<organism evidence="7 8">
    <name type="scientific">Gossypium australe</name>
    <dbReference type="NCBI Taxonomy" id="47621"/>
    <lineage>
        <taxon>Eukaryota</taxon>
        <taxon>Viridiplantae</taxon>
        <taxon>Streptophyta</taxon>
        <taxon>Embryophyta</taxon>
        <taxon>Tracheophyta</taxon>
        <taxon>Spermatophyta</taxon>
        <taxon>Magnoliopsida</taxon>
        <taxon>eudicotyledons</taxon>
        <taxon>Gunneridae</taxon>
        <taxon>Pentapetalae</taxon>
        <taxon>rosids</taxon>
        <taxon>malvids</taxon>
        <taxon>Malvales</taxon>
        <taxon>Malvaceae</taxon>
        <taxon>Malvoideae</taxon>
        <taxon>Gossypium</taxon>
    </lineage>
</organism>
<dbReference type="GO" id="GO:0000981">
    <property type="term" value="F:DNA-binding transcription factor activity, RNA polymerase II-specific"/>
    <property type="evidence" value="ECO:0007669"/>
    <property type="project" value="TreeGrafter"/>
</dbReference>
<evidence type="ECO:0000256" key="4">
    <source>
        <dbReference type="ARBA" id="ARBA00023163"/>
    </source>
</evidence>
<reference evidence="8" key="1">
    <citation type="journal article" date="2019" name="Plant Biotechnol. J.">
        <title>Genome sequencing of the Australian wild diploid species Gossypium australe highlights disease resistance and delayed gland morphogenesis.</title>
        <authorList>
            <person name="Cai Y."/>
            <person name="Cai X."/>
            <person name="Wang Q."/>
            <person name="Wang P."/>
            <person name="Zhang Y."/>
            <person name="Cai C."/>
            <person name="Xu Y."/>
            <person name="Wang K."/>
            <person name="Zhou Z."/>
            <person name="Wang C."/>
            <person name="Geng S."/>
            <person name="Li B."/>
            <person name="Dong Q."/>
            <person name="Hou Y."/>
            <person name="Wang H."/>
            <person name="Ai P."/>
            <person name="Liu Z."/>
            <person name="Yi F."/>
            <person name="Sun M."/>
            <person name="An G."/>
            <person name="Cheng J."/>
            <person name="Zhang Y."/>
            <person name="Shi Q."/>
            <person name="Xie Y."/>
            <person name="Shi X."/>
            <person name="Chang Y."/>
            <person name="Huang F."/>
            <person name="Chen Y."/>
            <person name="Hong S."/>
            <person name="Mi L."/>
            <person name="Sun Q."/>
            <person name="Zhang L."/>
            <person name="Zhou B."/>
            <person name="Peng R."/>
            <person name="Zhang X."/>
            <person name="Liu F."/>
        </authorList>
    </citation>
    <scope>NUCLEOTIDE SEQUENCE [LARGE SCALE GENOMIC DNA]</scope>
    <source>
        <strain evidence="8">cv. PA1801</strain>
    </source>
</reference>
<dbReference type="Gene3D" id="4.10.280.10">
    <property type="entry name" value="Helix-loop-helix DNA-binding domain"/>
    <property type="match status" value="1"/>
</dbReference>
<keyword evidence="3" id="KW-0238">DNA-binding</keyword>
<keyword evidence="8" id="KW-1185">Reference proteome</keyword>
<dbReference type="InterPro" id="IPR045239">
    <property type="entry name" value="bHLH95_bHLH"/>
</dbReference>
<dbReference type="Pfam" id="PF00010">
    <property type="entry name" value="HLH"/>
    <property type="match status" value="1"/>
</dbReference>
<gene>
    <name evidence="7" type="ORF">EPI10_025244</name>
</gene>
<dbReference type="GO" id="GO:0005634">
    <property type="term" value="C:nucleus"/>
    <property type="evidence" value="ECO:0007669"/>
    <property type="project" value="UniProtKB-SubCell"/>
</dbReference>